<proteinExistence type="predicted"/>
<comment type="caution">
    <text evidence="2">The sequence shown here is derived from an EMBL/GenBank/DDBJ whole genome shotgun (WGS) entry which is preliminary data.</text>
</comment>
<sequence>MERKYSDAQWKRFVTRLKSELTYYREKVEELEKQIEPTSNLEKKMFIERKQYEQDYEDLQQQLDDAKQDIDMYKNQIKQLKNRNSDESFLGSRQIQGIVEQNSFFNEDGSNYNPEHQHAWFFEGLKSR</sequence>
<keyword evidence="1" id="KW-0175">Coiled coil</keyword>
<evidence type="ECO:0000256" key="1">
    <source>
        <dbReference type="SAM" id="Coils"/>
    </source>
</evidence>
<dbReference type="Proteomes" id="UP000095209">
    <property type="component" value="Unassembled WGS sequence"/>
</dbReference>
<dbReference type="EMBL" id="MJEH01000055">
    <property type="protein sequence ID" value="OEH91592.1"/>
    <property type="molecule type" value="Genomic_DNA"/>
</dbReference>
<dbReference type="Pfam" id="PF23067">
    <property type="entry name" value="MG280"/>
    <property type="match status" value="1"/>
</dbReference>
<dbReference type="AlphaFoldDB" id="A0A1E5LBX6"/>
<accession>A0A1E5LBX6</accession>
<dbReference type="RefSeq" id="WP_069718329.1">
    <property type="nucleotide sequence ID" value="NZ_MJEH01000055.1"/>
</dbReference>
<name>A0A1E5LBX6_9BACI</name>
<gene>
    <name evidence="2" type="ORF">BFG57_04250</name>
</gene>
<protein>
    <submittedName>
        <fullName evidence="2">Uncharacterized protein</fullName>
    </submittedName>
</protein>
<feature type="coiled-coil region" evidence="1">
    <location>
        <begin position="14"/>
        <end position="83"/>
    </location>
</feature>
<reference evidence="2 3" key="1">
    <citation type="submission" date="2016-08" db="EMBL/GenBank/DDBJ databases">
        <title>Genome of Bacillus solimangrovi GH2-4.</title>
        <authorList>
            <person name="Lim S."/>
            <person name="Kim B.-C."/>
        </authorList>
    </citation>
    <scope>NUCLEOTIDE SEQUENCE [LARGE SCALE GENOMIC DNA]</scope>
    <source>
        <strain evidence="2 3">GH2-4</strain>
    </source>
</reference>
<organism evidence="2 3">
    <name type="scientific">Bacillus solimangrovi</name>
    <dbReference type="NCBI Taxonomy" id="1305675"/>
    <lineage>
        <taxon>Bacteria</taxon>
        <taxon>Bacillati</taxon>
        <taxon>Bacillota</taxon>
        <taxon>Bacilli</taxon>
        <taxon>Bacillales</taxon>
        <taxon>Bacillaceae</taxon>
        <taxon>Bacillus</taxon>
    </lineage>
</organism>
<evidence type="ECO:0000313" key="2">
    <source>
        <dbReference type="EMBL" id="OEH91592.1"/>
    </source>
</evidence>
<evidence type="ECO:0000313" key="3">
    <source>
        <dbReference type="Proteomes" id="UP000095209"/>
    </source>
</evidence>
<dbReference type="STRING" id="1305675.BFG57_04250"/>
<keyword evidence="3" id="KW-1185">Reference proteome</keyword>